<evidence type="ECO:0000313" key="3">
    <source>
        <dbReference type="EMBL" id="VAW45185.1"/>
    </source>
</evidence>
<reference evidence="3" key="1">
    <citation type="submission" date="2018-06" db="EMBL/GenBank/DDBJ databases">
        <authorList>
            <person name="Zhirakovskaya E."/>
        </authorList>
    </citation>
    <scope>NUCLEOTIDE SEQUENCE</scope>
</reference>
<dbReference type="AlphaFoldDB" id="A0A3B0VNU3"/>
<keyword evidence="2" id="KW-0472">Membrane</keyword>
<evidence type="ECO:0000256" key="2">
    <source>
        <dbReference type="SAM" id="Phobius"/>
    </source>
</evidence>
<gene>
    <name evidence="3" type="ORF">MNBD_GAMMA02-1037</name>
</gene>
<protein>
    <submittedName>
        <fullName evidence="3">Uncharacterized protein</fullName>
    </submittedName>
</protein>
<feature type="non-terminal residue" evidence="3">
    <location>
        <position position="82"/>
    </location>
</feature>
<name>A0A3B0VNU3_9ZZZZ</name>
<feature type="region of interest" description="Disordered" evidence="1">
    <location>
        <begin position="1"/>
        <end position="22"/>
    </location>
</feature>
<sequence>MSSIIDALKKSDNNRTTESGANVNQIKFGNEQQPKSRRGFWLLVALLLLVVFGVFAWTQRWHHSAIAQAKSWFGSEPASQLT</sequence>
<feature type="transmembrane region" description="Helical" evidence="2">
    <location>
        <begin position="40"/>
        <end position="58"/>
    </location>
</feature>
<keyword evidence="2" id="KW-0812">Transmembrane</keyword>
<proteinExistence type="predicted"/>
<accession>A0A3B0VNU3</accession>
<keyword evidence="2" id="KW-1133">Transmembrane helix</keyword>
<dbReference type="EMBL" id="UOFA01000162">
    <property type="protein sequence ID" value="VAW45185.1"/>
    <property type="molecule type" value="Genomic_DNA"/>
</dbReference>
<evidence type="ECO:0000256" key="1">
    <source>
        <dbReference type="SAM" id="MobiDB-lite"/>
    </source>
</evidence>
<organism evidence="3">
    <name type="scientific">hydrothermal vent metagenome</name>
    <dbReference type="NCBI Taxonomy" id="652676"/>
    <lineage>
        <taxon>unclassified sequences</taxon>
        <taxon>metagenomes</taxon>
        <taxon>ecological metagenomes</taxon>
    </lineage>
</organism>